<comment type="caution">
    <text evidence="2">The sequence shown here is derived from an EMBL/GenBank/DDBJ whole genome shotgun (WGS) entry which is preliminary data.</text>
</comment>
<keyword evidence="3" id="KW-1185">Reference proteome</keyword>
<evidence type="ECO:0000313" key="2">
    <source>
        <dbReference type="EMBL" id="OBS24656.1"/>
    </source>
</evidence>
<sequence length="327" mass="37367">MADIGGQSVPISAITTADKTSPEPLPTTIIEDRPKDVDSKPIDTIKSNKTSNPIKKLDDFISHLNRAMHTRDSHDAIILFLACATHFIATALETPVSERLTHWMTRLSSLLLKNMPTRLSTSISFSKLGSHMTTARAYRLFFAERARAVSNVFDDWQIITRLWGLLAMWAESKDYIVSLMRTRDVNKERDENPKDYLIGKSIRATYILGLLSYLSFENLAWLTRRGVFRRSEERESKLVIWSLKGWGVYVFSELAQLFHDRSLKNRGLKDEDDASAVQWRRKLVQMLIYGPVTVHWIKGGVFPEVLASFLVAYAEYITVQGLWKEVA</sequence>
<proteinExistence type="predicted"/>
<name>A0A1B8AWA0_FUSPO</name>
<dbReference type="STRING" id="36050.A0A1B8AWA0"/>
<accession>A0A1B8AWA0</accession>
<dbReference type="Proteomes" id="UP000091967">
    <property type="component" value="Unassembled WGS sequence"/>
</dbReference>
<protein>
    <submittedName>
        <fullName evidence="2">Uncharacterized protein</fullName>
    </submittedName>
</protein>
<dbReference type="AlphaFoldDB" id="A0A1B8AWA0"/>
<feature type="region of interest" description="Disordered" evidence="1">
    <location>
        <begin position="1"/>
        <end position="40"/>
    </location>
</feature>
<reference evidence="2 3" key="1">
    <citation type="submission" date="2016-06" db="EMBL/GenBank/DDBJ databases">
        <title>Living apart together: crosstalk between the core and supernumerary genomes in a fungal plant pathogen.</title>
        <authorList>
            <person name="Vanheule A."/>
            <person name="Audenaert K."/>
            <person name="Warris S."/>
            <person name="Van De Geest H."/>
            <person name="Schijlen E."/>
            <person name="Hofte M."/>
            <person name="De Saeger S."/>
            <person name="Haesaert G."/>
            <person name="Waalwijk C."/>
            <person name="Van Der Lee T."/>
        </authorList>
    </citation>
    <scope>NUCLEOTIDE SEQUENCE [LARGE SCALE GENOMIC DNA]</scope>
    <source>
        <strain evidence="2 3">2516</strain>
    </source>
</reference>
<organism evidence="2 3">
    <name type="scientific">Fusarium poae</name>
    <dbReference type="NCBI Taxonomy" id="36050"/>
    <lineage>
        <taxon>Eukaryota</taxon>
        <taxon>Fungi</taxon>
        <taxon>Dikarya</taxon>
        <taxon>Ascomycota</taxon>
        <taxon>Pezizomycotina</taxon>
        <taxon>Sordariomycetes</taxon>
        <taxon>Hypocreomycetidae</taxon>
        <taxon>Hypocreales</taxon>
        <taxon>Nectriaceae</taxon>
        <taxon>Fusarium</taxon>
    </lineage>
</organism>
<evidence type="ECO:0000256" key="1">
    <source>
        <dbReference type="SAM" id="MobiDB-lite"/>
    </source>
</evidence>
<dbReference type="OMA" id="DWQIITR"/>
<evidence type="ECO:0000313" key="3">
    <source>
        <dbReference type="Proteomes" id="UP000091967"/>
    </source>
</evidence>
<gene>
    <name evidence="2" type="ORF">FPOA_05196</name>
</gene>
<feature type="compositionally biased region" description="Polar residues" evidence="1">
    <location>
        <begin position="9"/>
        <end position="19"/>
    </location>
</feature>
<feature type="compositionally biased region" description="Basic and acidic residues" evidence="1">
    <location>
        <begin position="30"/>
        <end position="40"/>
    </location>
</feature>
<dbReference type="EMBL" id="LYXU01000002">
    <property type="protein sequence ID" value="OBS24656.1"/>
    <property type="molecule type" value="Genomic_DNA"/>
</dbReference>